<dbReference type="Gene3D" id="3.90.1720.10">
    <property type="entry name" value="endopeptidase domain like (from Nostoc punctiforme)"/>
    <property type="match status" value="1"/>
</dbReference>
<dbReference type="SUPFAM" id="SSF54001">
    <property type="entry name" value="Cysteine proteinases"/>
    <property type="match status" value="1"/>
</dbReference>
<dbReference type="Pfam" id="PF18348">
    <property type="entry name" value="SH3_16"/>
    <property type="match status" value="1"/>
</dbReference>
<evidence type="ECO:0000256" key="3">
    <source>
        <dbReference type="ARBA" id="ARBA00022801"/>
    </source>
</evidence>
<evidence type="ECO:0000256" key="1">
    <source>
        <dbReference type="ARBA" id="ARBA00007074"/>
    </source>
</evidence>
<protein>
    <submittedName>
        <fullName evidence="6">NlpC/P60 family protein</fullName>
    </submittedName>
</protein>
<keyword evidence="2" id="KW-0645">Protease</keyword>
<proteinExistence type="inferred from homology"/>
<accession>A0ABU4RI41</accession>
<keyword evidence="7" id="KW-1185">Reference proteome</keyword>
<dbReference type="EMBL" id="JAXAFJ010000001">
    <property type="protein sequence ID" value="MDX6804501.1"/>
    <property type="molecule type" value="Genomic_DNA"/>
</dbReference>
<comment type="caution">
    <text evidence="6">The sequence shown here is derived from an EMBL/GenBank/DDBJ whole genome shotgun (WGS) entry which is preliminary data.</text>
</comment>
<dbReference type="InterPro" id="IPR000064">
    <property type="entry name" value="NLP_P60_dom"/>
</dbReference>
<dbReference type="PANTHER" id="PTHR47359">
    <property type="entry name" value="PEPTIDOGLYCAN DL-ENDOPEPTIDASE CWLO"/>
    <property type="match status" value="1"/>
</dbReference>
<evidence type="ECO:0000313" key="7">
    <source>
        <dbReference type="Proteomes" id="UP001274321"/>
    </source>
</evidence>
<evidence type="ECO:0000256" key="2">
    <source>
        <dbReference type="ARBA" id="ARBA00022670"/>
    </source>
</evidence>
<feature type="domain" description="NlpC/P60" evidence="5">
    <location>
        <begin position="156"/>
        <end position="281"/>
    </location>
</feature>
<dbReference type="InterPro" id="IPR051794">
    <property type="entry name" value="PG_Endopeptidase_C40"/>
</dbReference>
<keyword evidence="4" id="KW-0788">Thiol protease</keyword>
<dbReference type="InterPro" id="IPR038765">
    <property type="entry name" value="Papain-like_cys_pep_sf"/>
</dbReference>
<organism evidence="6 7">
    <name type="scientific">Terrihabitans rhizophilus</name>
    <dbReference type="NCBI Taxonomy" id="3092662"/>
    <lineage>
        <taxon>Bacteria</taxon>
        <taxon>Pseudomonadati</taxon>
        <taxon>Pseudomonadota</taxon>
        <taxon>Alphaproteobacteria</taxon>
        <taxon>Hyphomicrobiales</taxon>
        <taxon>Terrihabitans</taxon>
    </lineage>
</organism>
<gene>
    <name evidence="6" type="ORF">SCD90_00360</name>
</gene>
<name>A0ABU4RI41_9HYPH</name>
<evidence type="ECO:0000259" key="5">
    <source>
        <dbReference type="PROSITE" id="PS51935"/>
    </source>
</evidence>
<sequence length="285" mass="30171">MTSMDPRLTPARPDLAAEHLRGTVEAERYVPALGMSVSVGSAPLRREPREDAPLLTEALFGEPVAVYDLAEGWAWVQLETDLYVGWIPEWALGPALEPTHRLSALRSFVFPGPSIKLPPLDVLSMGSRLAVEGEDGMFAVLAGGGYAVARHLSAIDTAEQDFVAVAERFLGTPYLWGGKTSIGLDCSGLVQVALDAAGMDAPRDSDMQEAALGDAVPFTGAAALQRGDLVFWKGHVAIARGDGSLIHANGFHMEVAVEDAAAAIERIAAGGDGVRTVRRLPPILL</sequence>
<dbReference type="PANTHER" id="PTHR47359:SF3">
    <property type="entry name" value="NLP_P60 DOMAIN-CONTAINING PROTEIN-RELATED"/>
    <property type="match status" value="1"/>
</dbReference>
<dbReference type="RefSeq" id="WP_319842628.1">
    <property type="nucleotide sequence ID" value="NZ_JAXAFJ010000001.1"/>
</dbReference>
<dbReference type="Proteomes" id="UP001274321">
    <property type="component" value="Unassembled WGS sequence"/>
</dbReference>
<evidence type="ECO:0000313" key="6">
    <source>
        <dbReference type="EMBL" id="MDX6804501.1"/>
    </source>
</evidence>
<dbReference type="InterPro" id="IPR041382">
    <property type="entry name" value="SH3_16"/>
</dbReference>
<dbReference type="Gene3D" id="2.30.30.40">
    <property type="entry name" value="SH3 Domains"/>
    <property type="match status" value="1"/>
</dbReference>
<comment type="similarity">
    <text evidence="1">Belongs to the peptidase C40 family.</text>
</comment>
<reference evidence="6 7" key="1">
    <citation type="submission" date="2023-11" db="EMBL/GenBank/DDBJ databases">
        <authorList>
            <person name="Bao R."/>
        </authorList>
    </citation>
    <scope>NUCLEOTIDE SEQUENCE [LARGE SCALE GENOMIC DNA]</scope>
    <source>
        <strain evidence="6 7">PJ23</strain>
    </source>
</reference>
<dbReference type="PROSITE" id="PS51935">
    <property type="entry name" value="NLPC_P60"/>
    <property type="match status" value="1"/>
</dbReference>
<dbReference type="Pfam" id="PF00877">
    <property type="entry name" value="NLPC_P60"/>
    <property type="match status" value="1"/>
</dbReference>
<keyword evidence="3" id="KW-0378">Hydrolase</keyword>
<evidence type="ECO:0000256" key="4">
    <source>
        <dbReference type="ARBA" id="ARBA00022807"/>
    </source>
</evidence>